<comment type="caution">
    <text evidence="2">The sequence shown here is derived from an EMBL/GenBank/DDBJ whole genome shotgun (WGS) entry which is preliminary data.</text>
</comment>
<dbReference type="PANTHER" id="PTHR45717">
    <property type="entry name" value="OS12G0527900 PROTEIN"/>
    <property type="match status" value="1"/>
</dbReference>
<dbReference type="Proteomes" id="UP000886595">
    <property type="component" value="Unassembled WGS sequence"/>
</dbReference>
<dbReference type="GO" id="GO:0005739">
    <property type="term" value="C:mitochondrion"/>
    <property type="evidence" value="ECO:0007669"/>
    <property type="project" value="TreeGrafter"/>
</dbReference>
<sequence>MYYSEYASSCLEFDVRIPTMLVSGFRKKGMVQQADILMNKTLRNIRSSNKPITPLLQELGKLGTQVKPSEWRDLIKNLRDSNKFSIALEASSWLCDQEVINLFPEDYVDRLDLTEKVLGLKEADEFFDTSIPETMKGYSVYTTLLNMYTISYQNVRKAEANFEKMGELGLSSFYAFYVLRLQGLLTVSLSFPDADHGSVLLVLSPVASRFSGLISRKRGFGSLSVSYRIVGGWMLSGVLFIALENHFDLSNGILDSTGRLQKKMAVMPFELKGEQKFHEIYCFAFGWAKEKLKQSLI</sequence>
<dbReference type="EMBL" id="JAAMPC010000004">
    <property type="protein sequence ID" value="KAG2315508.1"/>
    <property type="molecule type" value="Genomic_DNA"/>
</dbReference>
<evidence type="ECO:0000313" key="2">
    <source>
        <dbReference type="EMBL" id="KAG2315508.1"/>
    </source>
</evidence>
<accession>A0A8X7VQW9</accession>
<comment type="similarity">
    <text evidence="1">Belongs to the PPR family. P subfamily.</text>
</comment>
<name>A0A8X7VQW9_BRACI</name>
<reference evidence="2 3" key="1">
    <citation type="submission" date="2020-02" db="EMBL/GenBank/DDBJ databases">
        <authorList>
            <person name="Ma Q."/>
            <person name="Huang Y."/>
            <person name="Song X."/>
            <person name="Pei D."/>
        </authorList>
    </citation>
    <scope>NUCLEOTIDE SEQUENCE [LARGE SCALE GENOMIC DNA]</scope>
    <source>
        <strain evidence="2">Sxm20200214</strain>
        <tissue evidence="2">Leaf</tissue>
    </source>
</reference>
<evidence type="ECO:0000256" key="1">
    <source>
        <dbReference type="ARBA" id="ARBA00007626"/>
    </source>
</evidence>
<evidence type="ECO:0000313" key="3">
    <source>
        <dbReference type="Proteomes" id="UP000886595"/>
    </source>
</evidence>
<proteinExistence type="inferred from homology"/>
<protein>
    <recommendedName>
        <fullName evidence="4">Pentatricopeptide repeat-containing protein</fullName>
    </recommendedName>
</protein>
<dbReference type="OrthoDB" id="1100217at2759"/>
<evidence type="ECO:0008006" key="4">
    <source>
        <dbReference type="Google" id="ProtNLM"/>
    </source>
</evidence>
<dbReference type="PANTHER" id="PTHR45717:SF18">
    <property type="entry name" value="PENTACOTRIPEPTIDE-REPEAT REGION OF PRORP DOMAIN-CONTAINING PROTEIN"/>
    <property type="match status" value="1"/>
</dbReference>
<dbReference type="AlphaFoldDB" id="A0A8X7VQW9"/>
<gene>
    <name evidence="2" type="ORF">Bca52824_018630</name>
</gene>
<keyword evidence="3" id="KW-1185">Reference proteome</keyword>
<organism evidence="2 3">
    <name type="scientific">Brassica carinata</name>
    <name type="common">Ethiopian mustard</name>
    <name type="synonym">Abyssinian cabbage</name>
    <dbReference type="NCBI Taxonomy" id="52824"/>
    <lineage>
        <taxon>Eukaryota</taxon>
        <taxon>Viridiplantae</taxon>
        <taxon>Streptophyta</taxon>
        <taxon>Embryophyta</taxon>
        <taxon>Tracheophyta</taxon>
        <taxon>Spermatophyta</taxon>
        <taxon>Magnoliopsida</taxon>
        <taxon>eudicotyledons</taxon>
        <taxon>Gunneridae</taxon>
        <taxon>Pentapetalae</taxon>
        <taxon>rosids</taxon>
        <taxon>malvids</taxon>
        <taxon>Brassicales</taxon>
        <taxon>Brassicaceae</taxon>
        <taxon>Brassiceae</taxon>
        <taxon>Brassica</taxon>
    </lineage>
</organism>